<evidence type="ECO:0000313" key="1">
    <source>
        <dbReference type="EMBL" id="TLE01730.1"/>
    </source>
</evidence>
<name>A0A4U8TME9_9HELI</name>
<sequence length="404" mass="44450">MCLGIFASSQARHTNLDNALTSGSKKVDIVLYGKSLDGFGSYVNASVGLGYVTGFYYDIRGAISFRAAQSLFDSRNAFRGDFGGVDETIVGNSTILLDESFLEYFDGDTAIKAGRFQPINEYINVMIDGIWIRNASLKSIILEGMWAYRSGRVTYYEMQPFRRLGGDSIGWFDFGAKYFFSKKDASVKDSMYISIFGNFIPSVFGSVGVRWHSGFRLGQGETWLGIDAGFAASFEDSKNRFSADNNTFLFDAKASIGLGSWLDVFVGYVMSGKGGMGGINTLGVGNATQAGDLMFYKNIQPFFTWGGDAIKFGRNAKLVYAASRISLFDNKLRVYAAYGMTIFDGYSGRYGNNNISNIIQNELNVMAEFSITSSLSIIAYISDTHFAKGAPNNFQVNGGFRFMF</sequence>
<reference evidence="1 2" key="1">
    <citation type="journal article" date="2014" name="Genome Announc.">
        <title>Draft genome sequences of eight enterohepatic helicobacter species isolated from both laboratory and wild rodents.</title>
        <authorList>
            <person name="Sheh A."/>
            <person name="Shen Z."/>
            <person name="Fox J.G."/>
        </authorList>
    </citation>
    <scope>NUCLEOTIDE SEQUENCE [LARGE SCALE GENOMIC DNA]</scope>
    <source>
        <strain evidence="1 2">ST1</strain>
    </source>
</reference>
<evidence type="ECO:0008006" key="3">
    <source>
        <dbReference type="Google" id="ProtNLM"/>
    </source>
</evidence>
<dbReference type="EMBL" id="JRPD02000001">
    <property type="protein sequence ID" value="TLE01730.1"/>
    <property type="molecule type" value="Genomic_DNA"/>
</dbReference>
<dbReference type="OrthoDB" id="5317449at2"/>
<gene>
    <name evidence="1" type="ORF">LS73_000285</name>
</gene>
<dbReference type="Proteomes" id="UP000029922">
    <property type="component" value="Unassembled WGS sequence"/>
</dbReference>
<protein>
    <recommendedName>
        <fullName evidence="3">Outer membrane protein</fullName>
    </recommendedName>
</protein>
<dbReference type="AlphaFoldDB" id="A0A4U8TME9"/>
<organism evidence="1 2">
    <name type="scientific">Helicobacter muridarum</name>
    <dbReference type="NCBI Taxonomy" id="216"/>
    <lineage>
        <taxon>Bacteria</taxon>
        <taxon>Pseudomonadati</taxon>
        <taxon>Campylobacterota</taxon>
        <taxon>Epsilonproteobacteria</taxon>
        <taxon>Campylobacterales</taxon>
        <taxon>Helicobacteraceae</taxon>
        <taxon>Helicobacter</taxon>
    </lineage>
</organism>
<accession>A0A4U8TME9</accession>
<comment type="caution">
    <text evidence="1">The sequence shown here is derived from an EMBL/GenBank/DDBJ whole genome shotgun (WGS) entry which is preliminary data.</text>
</comment>
<proteinExistence type="predicted"/>
<evidence type="ECO:0000313" key="2">
    <source>
        <dbReference type="Proteomes" id="UP000029922"/>
    </source>
</evidence>